<keyword evidence="1" id="KW-0812">Transmembrane</keyword>
<protein>
    <submittedName>
        <fullName evidence="2">Uncharacterized protein</fullName>
    </submittedName>
</protein>
<dbReference type="eggNOG" id="arCOG05531">
    <property type="taxonomic scope" value="Archaea"/>
</dbReference>
<dbReference type="HOGENOM" id="CLU_1881158_0_0_2"/>
<evidence type="ECO:0000256" key="1">
    <source>
        <dbReference type="SAM" id="Phobius"/>
    </source>
</evidence>
<sequence>MRNYVHIKVYRSKNKKYIVIRNTKYKKSIIISLPLSRADKFITKILNNIDKVKKVRIVGIKGTKIKINEKLEGPGWLYFPKHSLVVGVVFIGEIGIVATSAIPSTVALFIPLYLPLVPLFDAEIKDFY</sequence>
<dbReference type="Proteomes" id="UP000002595">
    <property type="component" value="Chromosome"/>
</dbReference>
<reference evidence="2" key="1">
    <citation type="submission" date="2006-12" db="EMBL/GenBank/DDBJ databases">
        <title>Complete sequence of Pyrobaculum islandicum DSM 4184.</title>
        <authorList>
            <person name="Copeland A."/>
            <person name="Lucas S."/>
            <person name="Lapidus A."/>
            <person name="Barry K."/>
            <person name="Detter J.C."/>
            <person name="Glavina del Rio T."/>
            <person name="Dalin E."/>
            <person name="Tice H."/>
            <person name="Pitluck S."/>
            <person name="Meincke L."/>
            <person name="Brettin T."/>
            <person name="Bruce D."/>
            <person name="Han C."/>
            <person name="Tapia R."/>
            <person name="Gilna P."/>
            <person name="Schmutz J."/>
            <person name="Larimer F."/>
            <person name="Land M."/>
            <person name="Hauser L."/>
            <person name="Kyrpides N."/>
            <person name="Mikhailova N."/>
            <person name="Cozen A.E."/>
            <person name="Fitz-Gibbon S.T."/>
            <person name="House C.H."/>
            <person name="Saltikov C."/>
            <person name="Lowe T."/>
            <person name="Richardson P."/>
        </authorList>
    </citation>
    <scope>NUCLEOTIDE SEQUENCE [LARGE SCALE GENOMIC DNA]</scope>
    <source>
        <strain evidence="2">DSM 4184</strain>
    </source>
</reference>
<keyword evidence="3" id="KW-1185">Reference proteome</keyword>
<evidence type="ECO:0000313" key="3">
    <source>
        <dbReference type="Proteomes" id="UP000002595"/>
    </source>
</evidence>
<name>A1RV59_PYRIL</name>
<dbReference type="EMBL" id="CP000504">
    <property type="protein sequence ID" value="ABL88841.1"/>
    <property type="molecule type" value="Genomic_DNA"/>
</dbReference>
<gene>
    <name evidence="2" type="ordered locus">Pisl_1690</name>
</gene>
<keyword evidence="1" id="KW-1133">Transmembrane helix</keyword>
<proteinExistence type="predicted"/>
<dbReference type="AlphaFoldDB" id="A1RV59"/>
<evidence type="ECO:0000313" key="2">
    <source>
        <dbReference type="EMBL" id="ABL88841.1"/>
    </source>
</evidence>
<organism evidence="2 3">
    <name type="scientific">Pyrobaculum islandicum (strain DSM 4184 / JCM 9189 / GEO3)</name>
    <dbReference type="NCBI Taxonomy" id="384616"/>
    <lineage>
        <taxon>Archaea</taxon>
        <taxon>Thermoproteota</taxon>
        <taxon>Thermoprotei</taxon>
        <taxon>Thermoproteales</taxon>
        <taxon>Thermoproteaceae</taxon>
        <taxon>Pyrobaculum</taxon>
    </lineage>
</organism>
<feature type="transmembrane region" description="Helical" evidence="1">
    <location>
        <begin position="84"/>
        <end position="110"/>
    </location>
</feature>
<dbReference type="KEGG" id="pis:Pisl_1690"/>
<keyword evidence="1" id="KW-0472">Membrane</keyword>
<accession>A1RV59</accession>